<reference evidence="1 2" key="1">
    <citation type="submission" date="2015-08" db="EMBL/GenBank/DDBJ databases">
        <title>Genome sequence of Streptococcus phocae subsp. phocae ATCC 51973T isolated from liver specimen obtained from seal.</title>
        <authorList>
            <person name="Avendano-Herrera R."/>
        </authorList>
    </citation>
    <scope>NUCLEOTIDE SEQUENCE [LARGE SCALE GENOMIC DNA]</scope>
    <source>
        <strain evidence="1 2">ATCC 51973</strain>
    </source>
</reference>
<dbReference type="InterPro" id="IPR012865">
    <property type="entry name" value="DUF1642"/>
</dbReference>
<dbReference type="AlphaFoldDB" id="A0A0P6S2V3"/>
<gene>
    <name evidence="1" type="ORF">AKK44_08470</name>
</gene>
<dbReference type="EMBL" id="LHQM01000079">
    <property type="protein sequence ID" value="KPJ21711.1"/>
    <property type="molecule type" value="Genomic_DNA"/>
</dbReference>
<feature type="non-terminal residue" evidence="1">
    <location>
        <position position="1"/>
    </location>
</feature>
<dbReference type="RefSeq" id="WP_152911094.1">
    <property type="nucleotide sequence ID" value="NZ_LHQM01000079.1"/>
</dbReference>
<proteinExistence type="predicted"/>
<evidence type="ECO:0000313" key="1">
    <source>
        <dbReference type="EMBL" id="KPJ21711.1"/>
    </source>
</evidence>
<protein>
    <submittedName>
        <fullName evidence="1">Uncharacterized protein</fullName>
    </submittedName>
</protein>
<dbReference type="Proteomes" id="UP000049578">
    <property type="component" value="Unassembled WGS sequence"/>
</dbReference>
<accession>A0A0P6S2V3</accession>
<keyword evidence="2" id="KW-1185">Reference proteome</keyword>
<feature type="non-terminal residue" evidence="1">
    <location>
        <position position="90"/>
    </location>
</feature>
<comment type="caution">
    <text evidence="1">The sequence shown here is derived from an EMBL/GenBank/DDBJ whole genome shotgun (WGS) entry which is preliminary data.</text>
</comment>
<sequence length="90" mass="10489">LKPEVSKPIADWVEKYKDGQNSFYSTYLRHKDDLLEVEMAYDVSCKTDDPFFSDIVAEAWFNGYTIKEEKLYTVEIPDPNSPNVTTTLMR</sequence>
<dbReference type="Pfam" id="PF07852">
    <property type="entry name" value="DUF1642"/>
    <property type="match status" value="1"/>
</dbReference>
<name>A0A0P6S2V3_9STRE</name>
<evidence type="ECO:0000313" key="2">
    <source>
        <dbReference type="Proteomes" id="UP000049578"/>
    </source>
</evidence>
<organism evidence="1 2">
    <name type="scientific">Streptococcus phocae</name>
    <dbReference type="NCBI Taxonomy" id="119224"/>
    <lineage>
        <taxon>Bacteria</taxon>
        <taxon>Bacillati</taxon>
        <taxon>Bacillota</taxon>
        <taxon>Bacilli</taxon>
        <taxon>Lactobacillales</taxon>
        <taxon>Streptococcaceae</taxon>
        <taxon>Streptococcus</taxon>
    </lineage>
</organism>